<dbReference type="RefSeq" id="WP_147663887.1">
    <property type="nucleotide sequence ID" value="NZ_CP042905.2"/>
</dbReference>
<feature type="compositionally biased region" description="Acidic residues" evidence="1">
    <location>
        <begin position="188"/>
        <end position="200"/>
    </location>
</feature>
<sequence>MKISWFEFINQKIVRVYADLIEMSDHILKFSHKNKNYELNSAYNLKEMLYDDVLFSIRKEDTLYPFRGNPKLSQEIFEYDFPELSEEERRDLWENKHKRLKDKWNRAKQTLQDLISQQARLDSDTFQSFQDGIDFDLRYNIILKGNKELAKIIRKRKSGSLQVSSSVPNAMSSTIMSSPNEQPLTLLEDGDNESDNDNQDDESKIKLNLLDEETREEIQDFFEE</sequence>
<dbReference type="Proteomes" id="UP000321408">
    <property type="component" value="Chromosome"/>
</dbReference>
<name>A0A5B9DCW2_9ARCH</name>
<gene>
    <name evidence="2" type="ORF">DSAG12_02795</name>
</gene>
<dbReference type="KEGG" id="psyt:DSAG12_02795"/>
<keyword evidence="3" id="KW-1185">Reference proteome</keyword>
<proteinExistence type="predicted"/>
<feature type="compositionally biased region" description="Polar residues" evidence="1">
    <location>
        <begin position="164"/>
        <end position="183"/>
    </location>
</feature>
<evidence type="ECO:0000313" key="2">
    <source>
        <dbReference type="EMBL" id="QEE16964.1"/>
    </source>
</evidence>
<dbReference type="EMBL" id="CP042905">
    <property type="protein sequence ID" value="QEE16964.1"/>
    <property type="molecule type" value="Genomic_DNA"/>
</dbReference>
<evidence type="ECO:0000256" key="1">
    <source>
        <dbReference type="SAM" id="MobiDB-lite"/>
    </source>
</evidence>
<organism evidence="2 3">
    <name type="scientific">Promethearchaeum syntrophicum</name>
    <dbReference type="NCBI Taxonomy" id="2594042"/>
    <lineage>
        <taxon>Archaea</taxon>
        <taxon>Promethearchaeati</taxon>
        <taxon>Promethearchaeota</taxon>
        <taxon>Promethearchaeia</taxon>
        <taxon>Promethearchaeales</taxon>
        <taxon>Promethearchaeaceae</taxon>
        <taxon>Promethearchaeum</taxon>
    </lineage>
</organism>
<feature type="region of interest" description="Disordered" evidence="1">
    <location>
        <begin position="164"/>
        <end position="209"/>
    </location>
</feature>
<dbReference type="AlphaFoldDB" id="A0A5B9DCW2"/>
<evidence type="ECO:0000313" key="3">
    <source>
        <dbReference type="Proteomes" id="UP000321408"/>
    </source>
</evidence>
<dbReference type="GeneID" id="41330774"/>
<protein>
    <submittedName>
        <fullName evidence="2">Uncharacterized protein</fullName>
    </submittedName>
</protein>
<accession>A0A5B9DCW2</accession>
<reference evidence="2 3" key="2">
    <citation type="journal article" date="2024" name="Int. J. Syst. Evol. Microbiol.">
        <title>Promethearchaeum syntrophicum gen. nov., sp. nov., an anaerobic, obligately syntrophic archaeon, the first isolate of the lineage 'Asgard' archaea, and proposal of the new archaeal phylum Promethearchaeota phyl. nov. and kingdom Promethearchaeati regn. nov.</title>
        <authorList>
            <person name="Imachi H."/>
            <person name="Nobu M.K."/>
            <person name="Kato S."/>
            <person name="Takaki Y."/>
            <person name="Miyazaki M."/>
            <person name="Miyata M."/>
            <person name="Ogawara M."/>
            <person name="Saito Y."/>
            <person name="Sakai S."/>
            <person name="Tahara Y.O."/>
            <person name="Takano Y."/>
            <person name="Tasumi E."/>
            <person name="Uematsu K."/>
            <person name="Yoshimura T."/>
            <person name="Itoh T."/>
            <person name="Ohkuma M."/>
            <person name="Takai K."/>
        </authorList>
    </citation>
    <scope>NUCLEOTIDE SEQUENCE [LARGE SCALE GENOMIC DNA]</scope>
    <source>
        <strain evidence="2 3">MK-D1</strain>
    </source>
</reference>
<reference evidence="2 3" key="1">
    <citation type="journal article" date="2020" name="Nature">
        <title>Isolation of an archaeon at the prokaryote-eukaryote interface.</title>
        <authorList>
            <person name="Imachi H."/>
            <person name="Nobu M.K."/>
            <person name="Nakahara N."/>
            <person name="Morono Y."/>
            <person name="Ogawara M."/>
            <person name="Takaki Y."/>
            <person name="Takano Y."/>
            <person name="Uematsu K."/>
            <person name="Ikuta T."/>
            <person name="Ito M."/>
            <person name="Matsui Y."/>
            <person name="Miyazaki M."/>
            <person name="Murata K."/>
            <person name="Saito Y."/>
            <person name="Sakai S."/>
            <person name="Song C."/>
            <person name="Tasumi E."/>
            <person name="Yamanaka Y."/>
            <person name="Yamaguchi T."/>
            <person name="Kamagata Y."/>
            <person name="Tamaki H."/>
            <person name="Takai K."/>
        </authorList>
    </citation>
    <scope>NUCLEOTIDE SEQUENCE [LARGE SCALE GENOMIC DNA]</scope>
    <source>
        <strain evidence="2 3">MK-D1</strain>
    </source>
</reference>